<feature type="domain" description="DUF1285" evidence="1">
    <location>
        <begin position="33"/>
        <end position="98"/>
    </location>
</feature>
<proteinExistence type="predicted"/>
<dbReference type="InterPro" id="IPR023361">
    <property type="entry name" value="DUF1285_beta_roll_sf"/>
</dbReference>
<evidence type="ECO:0000259" key="1">
    <source>
        <dbReference type="Pfam" id="PF06938"/>
    </source>
</evidence>
<sequence>MAAGVCMPASESSDSPLDALQAQLSEKRNFDNPPLEKWHPALSGNIDILITADGHWWHEGSPIERPEIVRLFASILRREEDGGYYLVTPGEKWRLQVEAHALLITEIDRQGDNLVATLNTGKQVVLDGEHGLFLDKERDGVAGMYLDHGLTALCSRAAWYRLVDMAEGKDLLLRSGDASWSLVGKAFMGLTVE</sequence>
<dbReference type="AlphaFoldDB" id="A0A5C8ZKK6"/>
<protein>
    <submittedName>
        <fullName evidence="3">DUF1285 domain-containing protein</fullName>
    </submittedName>
</protein>
<reference evidence="3 4" key="1">
    <citation type="submission" date="2019-08" db="EMBL/GenBank/DDBJ databases">
        <title>Parahaliea maris sp. nov., isolated from the surface seawater.</title>
        <authorList>
            <person name="Liu Y."/>
        </authorList>
    </citation>
    <scope>NUCLEOTIDE SEQUENCE [LARGE SCALE GENOMIC DNA]</scope>
    <source>
        <strain evidence="3 4">HSLHS9</strain>
    </source>
</reference>
<dbReference type="EMBL" id="VRZA01000012">
    <property type="protein sequence ID" value="TXS89086.1"/>
    <property type="molecule type" value="Genomic_DNA"/>
</dbReference>
<dbReference type="Pfam" id="PF21028">
    <property type="entry name" value="DUF1285_C"/>
    <property type="match status" value="1"/>
</dbReference>
<keyword evidence="4" id="KW-1185">Reference proteome</keyword>
<name>A0A5C8ZKK6_9GAMM</name>
<dbReference type="Pfam" id="PF06938">
    <property type="entry name" value="DUF1285_N"/>
    <property type="match status" value="1"/>
</dbReference>
<dbReference type="Gene3D" id="2.30.270.10">
    <property type="entry name" value="duf1285 protein"/>
    <property type="match status" value="1"/>
</dbReference>
<evidence type="ECO:0000313" key="4">
    <source>
        <dbReference type="Proteomes" id="UP000321039"/>
    </source>
</evidence>
<dbReference type="InterPro" id="IPR048342">
    <property type="entry name" value="DUF1285_C"/>
</dbReference>
<feature type="domain" description="DUF1285" evidence="2">
    <location>
        <begin position="103"/>
        <end position="181"/>
    </location>
</feature>
<comment type="caution">
    <text evidence="3">The sequence shown here is derived from an EMBL/GenBank/DDBJ whole genome shotgun (WGS) entry which is preliminary data.</text>
</comment>
<organism evidence="3 4">
    <name type="scientific">Parahaliea maris</name>
    <dbReference type="NCBI Taxonomy" id="2716870"/>
    <lineage>
        <taxon>Bacteria</taxon>
        <taxon>Pseudomonadati</taxon>
        <taxon>Pseudomonadota</taxon>
        <taxon>Gammaproteobacteria</taxon>
        <taxon>Cellvibrionales</taxon>
        <taxon>Halieaceae</taxon>
        <taxon>Parahaliea</taxon>
    </lineage>
</organism>
<dbReference type="InterPro" id="IPR048341">
    <property type="entry name" value="DUF1285_N"/>
</dbReference>
<gene>
    <name evidence="3" type="ORF">FV139_20395</name>
</gene>
<evidence type="ECO:0000313" key="3">
    <source>
        <dbReference type="EMBL" id="TXS89086.1"/>
    </source>
</evidence>
<evidence type="ECO:0000259" key="2">
    <source>
        <dbReference type="Pfam" id="PF21028"/>
    </source>
</evidence>
<dbReference type="Proteomes" id="UP000321039">
    <property type="component" value="Unassembled WGS sequence"/>
</dbReference>
<dbReference type="Gene3D" id="3.10.540.10">
    <property type="entry name" value="duf1285 like domain"/>
    <property type="match status" value="1"/>
</dbReference>
<accession>A0A5C8ZKK6</accession>